<proteinExistence type="predicted"/>
<dbReference type="EMBL" id="CAJVPS010001502">
    <property type="protein sequence ID" value="CAG8540575.1"/>
    <property type="molecule type" value="Genomic_DNA"/>
</dbReference>
<comment type="caution">
    <text evidence="2">The sequence shown here is derived from an EMBL/GenBank/DDBJ whole genome shotgun (WGS) entry which is preliminary data.</text>
</comment>
<reference evidence="2" key="1">
    <citation type="submission" date="2021-06" db="EMBL/GenBank/DDBJ databases">
        <authorList>
            <person name="Kallberg Y."/>
            <person name="Tangrot J."/>
            <person name="Rosling A."/>
        </authorList>
    </citation>
    <scope>NUCLEOTIDE SEQUENCE</scope>
    <source>
        <strain evidence="2">FL130A</strain>
    </source>
</reference>
<gene>
    <name evidence="2" type="ORF">ALEPTO_LOCUS5389</name>
</gene>
<feature type="compositionally biased region" description="Polar residues" evidence="1">
    <location>
        <begin position="334"/>
        <end position="348"/>
    </location>
</feature>
<dbReference type="AlphaFoldDB" id="A0A9N9FKH9"/>
<evidence type="ECO:0000256" key="1">
    <source>
        <dbReference type="SAM" id="MobiDB-lite"/>
    </source>
</evidence>
<dbReference type="Proteomes" id="UP000789508">
    <property type="component" value="Unassembled WGS sequence"/>
</dbReference>
<sequence>MNSSASNNLDVHNAGESYRLAFGMSGSVINAGGSNYNVLGKALETTSGTIKTENVERYFTHSAKFNMEKSKEKMTQAKKKPCLKSCILTTRFPSEETSEPLPLTVHDVYKTKTIPTQSPQNSVIPPDVMVTSGKAWVSFLPSPTDSVDPQMPEPNSIHKQWPIGQLDKLDCAESSKQFYVDDVIDPGRKNIGHSANGIFKNSPVVGNSLGKNDMAEFNDGSTKATRDKANDKTITSMRTARKTMVQESKKSMIRICGSLVKNDEIIPSIITRSAQISSNFKNAFREIKPTCCSSDEDEPVPRKLYRTTQKHKGSGCYTTNSTSDEQSDNDELTTRGTVATSPSTSTNTISMNLNHATTTQNFASDNVFATQNTTSRDLFNHNFVLGSLPMNPNYAMALNFAIGNLFGNILPQNTISGDLFASGGLIPPKIAPFGTRPRTFPLGSLFRFRVTPSSIETVQLGKRRKGPLFYEETQFKARKKTKISHD</sequence>
<keyword evidence="3" id="KW-1185">Reference proteome</keyword>
<accession>A0A9N9FKH9</accession>
<protein>
    <submittedName>
        <fullName evidence="2">14281_t:CDS:1</fullName>
    </submittedName>
</protein>
<evidence type="ECO:0000313" key="3">
    <source>
        <dbReference type="Proteomes" id="UP000789508"/>
    </source>
</evidence>
<evidence type="ECO:0000313" key="2">
    <source>
        <dbReference type="EMBL" id="CAG8540575.1"/>
    </source>
</evidence>
<organism evidence="2 3">
    <name type="scientific">Ambispora leptoticha</name>
    <dbReference type="NCBI Taxonomy" id="144679"/>
    <lineage>
        <taxon>Eukaryota</taxon>
        <taxon>Fungi</taxon>
        <taxon>Fungi incertae sedis</taxon>
        <taxon>Mucoromycota</taxon>
        <taxon>Glomeromycotina</taxon>
        <taxon>Glomeromycetes</taxon>
        <taxon>Archaeosporales</taxon>
        <taxon>Ambisporaceae</taxon>
        <taxon>Ambispora</taxon>
    </lineage>
</organism>
<feature type="region of interest" description="Disordered" evidence="1">
    <location>
        <begin position="310"/>
        <end position="348"/>
    </location>
</feature>
<name>A0A9N9FKH9_9GLOM</name>